<dbReference type="Gene3D" id="3.40.50.2000">
    <property type="entry name" value="Glycogen Phosphorylase B"/>
    <property type="match status" value="2"/>
</dbReference>
<dbReference type="eggNOG" id="COG0438">
    <property type="taxonomic scope" value="Bacteria"/>
</dbReference>
<feature type="domain" description="Glycosyltransferase subfamily 4-like N-terminal" evidence="2">
    <location>
        <begin position="3"/>
        <end position="147"/>
    </location>
</feature>
<keyword evidence="3" id="KW-0808">Transferase</keyword>
<dbReference type="Proteomes" id="UP000003732">
    <property type="component" value="Unassembled WGS sequence"/>
</dbReference>
<evidence type="ECO:0000313" key="3">
    <source>
        <dbReference type="EMBL" id="EGE53971.1"/>
    </source>
</evidence>
<dbReference type="InterPro" id="IPR001296">
    <property type="entry name" value="Glyco_trans_1"/>
</dbReference>
<dbReference type="HOGENOM" id="CLU_009583_0_1_9"/>
<dbReference type="RefSeq" id="WP_003104121.1">
    <property type="nucleotide sequence ID" value="NZ_AEUT02000001.1"/>
</dbReference>
<protein>
    <submittedName>
        <fullName evidence="3">Glycosyltransferase, group 1 family protein</fullName>
        <ecNumber evidence="3">2.4.-.-</ecNumber>
    </submittedName>
</protein>
<dbReference type="Pfam" id="PF13477">
    <property type="entry name" value="Glyco_trans_4_2"/>
    <property type="match status" value="1"/>
</dbReference>
<dbReference type="GeneID" id="61420425"/>
<dbReference type="Pfam" id="PF00534">
    <property type="entry name" value="Glycos_transf_1"/>
    <property type="match status" value="1"/>
</dbReference>
<feature type="domain" description="Glycosyl transferase family 1" evidence="1">
    <location>
        <begin position="186"/>
        <end position="348"/>
    </location>
</feature>
<keyword evidence="3" id="KW-0328">Glycosyltransferase</keyword>
<comment type="caution">
    <text evidence="3">The sequence shown here is derived from an EMBL/GenBank/DDBJ whole genome shotgun (WGS) entry which is preliminary data.</text>
</comment>
<dbReference type="EC" id="2.4.-.-" evidence="3"/>
<evidence type="ECO:0000259" key="2">
    <source>
        <dbReference type="Pfam" id="PF13477"/>
    </source>
</evidence>
<dbReference type="CDD" id="cd03808">
    <property type="entry name" value="GT4_CapM-like"/>
    <property type="match status" value="1"/>
</dbReference>
<dbReference type="SUPFAM" id="SSF53756">
    <property type="entry name" value="UDP-Glycosyltransferase/glycogen phosphorylase"/>
    <property type="match status" value="1"/>
</dbReference>
<dbReference type="PANTHER" id="PTHR12526:SF630">
    <property type="entry name" value="GLYCOSYLTRANSFERASE"/>
    <property type="match status" value="1"/>
</dbReference>
<organism evidence="3 4">
    <name type="scientific">Streptococcus parauberis NCFD 2020</name>
    <dbReference type="NCBI Taxonomy" id="873447"/>
    <lineage>
        <taxon>Bacteria</taxon>
        <taxon>Bacillati</taxon>
        <taxon>Bacillota</taxon>
        <taxon>Bacilli</taxon>
        <taxon>Lactobacillales</taxon>
        <taxon>Streptococcaceae</taxon>
        <taxon>Streptococcus</taxon>
    </lineage>
</organism>
<name>F1Z118_9STRE</name>
<reference evidence="3 4" key="1">
    <citation type="submission" date="2011-02" db="EMBL/GenBank/DDBJ databases">
        <authorList>
            <person name="Stanhope M.J."/>
            <person name="Durkin A.S."/>
            <person name="Hostetler J."/>
            <person name="Kim M."/>
            <person name="Radune D."/>
            <person name="Singh I."/>
            <person name="Town C.D."/>
        </authorList>
    </citation>
    <scope>NUCLEOTIDE SEQUENCE [LARGE SCALE GENOMIC DNA]</scope>
    <source>
        <strain evidence="3 4">NCFD 2020</strain>
    </source>
</reference>
<gene>
    <name evidence="3" type="ORF">SPB_0753</name>
</gene>
<evidence type="ECO:0000259" key="1">
    <source>
        <dbReference type="Pfam" id="PF00534"/>
    </source>
</evidence>
<dbReference type="GO" id="GO:0016757">
    <property type="term" value="F:glycosyltransferase activity"/>
    <property type="evidence" value="ECO:0007669"/>
    <property type="project" value="UniProtKB-KW"/>
</dbReference>
<dbReference type="AlphaFoldDB" id="F1Z118"/>
<evidence type="ECO:0000313" key="4">
    <source>
        <dbReference type="Proteomes" id="UP000003732"/>
    </source>
</evidence>
<dbReference type="InterPro" id="IPR028098">
    <property type="entry name" value="Glyco_trans_4-like_N"/>
</dbReference>
<accession>F1Z118</accession>
<dbReference type="PANTHER" id="PTHR12526">
    <property type="entry name" value="GLYCOSYLTRANSFERASE"/>
    <property type="match status" value="1"/>
</dbReference>
<proteinExistence type="predicted"/>
<sequence>MKKILIVSTVSRQFYLFEQSNIKALRALNFEVHGAANFEDRSERLKEVNVIEHHIDIQRSPFSLKNIKAIKQLEQLVKKEKFDVIHCHAPVGGVLGRLVGKKFPNCKVIYTAHGFHFFRGAPLKNWLLFYPIEKFLSKYTDHLITINNEDYKLAKEKFNMKNLHHINGIGVDLAKFQAIMKEDKYNLRQSIGFSRTDKILIYVGELSYRKNQTVLINAMETVVKQFPEVKLLIVGKGILMEEYRQLIKEKNMTDTVKLLGFRNDIPELMQISDLAVSSSKQEGLPVNLMEAMATGLPLIVSNCRGNRDLAIDNQNGYIIGDLNNSDEFASKIMKLIENDKLMSEFSSNSLDLVNQCSQEFIISNMKKIYGDI</sequence>
<dbReference type="EMBL" id="AEUT02000001">
    <property type="protein sequence ID" value="EGE53971.1"/>
    <property type="molecule type" value="Genomic_DNA"/>
</dbReference>